<keyword evidence="3" id="KW-0804">Transcription</keyword>
<dbReference type="AlphaFoldDB" id="A0A1X7NYT7"/>
<dbReference type="InterPro" id="IPR014710">
    <property type="entry name" value="RmlC-like_jellyroll"/>
</dbReference>
<sequence>MRIVLETLPADVLQTLQSRMVRREWRHGDTIVFQGDPGGGIYYIRSGHVGVKVGTAYGDSVTVAVLGAGESFGELSVLDPARGRTASVEALGPTVTSVLSERDFTEMRAAHPAVDRALVDALARRVVDLSELLAQAVFETADRRCSRRVLHLAEVFAAEGSDTAVVPLTQGDVAGLTGVTRPTVNQVLGRMAGAGVVALARGRIEVPSIRALRAHVR</sequence>
<dbReference type="CDD" id="cd00038">
    <property type="entry name" value="CAP_ED"/>
    <property type="match status" value="1"/>
</dbReference>
<dbReference type="Gene3D" id="2.60.120.10">
    <property type="entry name" value="Jelly Rolls"/>
    <property type="match status" value="1"/>
</dbReference>
<keyword evidence="2" id="KW-0238">DNA-binding</keyword>
<dbReference type="GO" id="GO:0003677">
    <property type="term" value="F:DNA binding"/>
    <property type="evidence" value="ECO:0007669"/>
    <property type="project" value="UniProtKB-KW"/>
</dbReference>
<keyword evidence="7" id="KW-1185">Reference proteome</keyword>
<protein>
    <submittedName>
        <fullName evidence="6">CRP/FNR family transcriptional regulator, anaerobic regulatory protein</fullName>
    </submittedName>
</protein>
<dbReference type="InterPro" id="IPR018490">
    <property type="entry name" value="cNMP-bd_dom_sf"/>
</dbReference>
<dbReference type="PANTHER" id="PTHR24567:SF74">
    <property type="entry name" value="HTH-TYPE TRANSCRIPTIONAL REGULATOR ARCR"/>
    <property type="match status" value="1"/>
</dbReference>
<dbReference type="Pfam" id="PF00027">
    <property type="entry name" value="cNMP_binding"/>
    <property type="match status" value="1"/>
</dbReference>
<dbReference type="SMART" id="SM00100">
    <property type="entry name" value="cNMP"/>
    <property type="match status" value="1"/>
</dbReference>
<dbReference type="GO" id="GO:0003700">
    <property type="term" value="F:DNA-binding transcription factor activity"/>
    <property type="evidence" value="ECO:0007669"/>
    <property type="project" value="TreeGrafter"/>
</dbReference>
<dbReference type="GO" id="GO:0005829">
    <property type="term" value="C:cytosol"/>
    <property type="evidence" value="ECO:0007669"/>
    <property type="project" value="TreeGrafter"/>
</dbReference>
<dbReference type="OrthoDB" id="180043at2"/>
<evidence type="ECO:0000256" key="3">
    <source>
        <dbReference type="ARBA" id="ARBA00023163"/>
    </source>
</evidence>
<name>A0A1X7NYT7_9MICO</name>
<evidence type="ECO:0000259" key="4">
    <source>
        <dbReference type="PROSITE" id="PS50042"/>
    </source>
</evidence>
<dbReference type="EMBL" id="FXBM01000002">
    <property type="protein sequence ID" value="SMH42521.1"/>
    <property type="molecule type" value="Genomic_DNA"/>
</dbReference>
<evidence type="ECO:0000313" key="7">
    <source>
        <dbReference type="Proteomes" id="UP000193711"/>
    </source>
</evidence>
<dbReference type="Proteomes" id="UP000193711">
    <property type="component" value="Unassembled WGS sequence"/>
</dbReference>
<dbReference type="PANTHER" id="PTHR24567">
    <property type="entry name" value="CRP FAMILY TRANSCRIPTIONAL REGULATORY PROTEIN"/>
    <property type="match status" value="1"/>
</dbReference>
<dbReference type="RefSeq" id="WP_085476472.1">
    <property type="nucleotide sequence ID" value="NZ_FXBM01000002.1"/>
</dbReference>
<dbReference type="Gene3D" id="1.10.10.10">
    <property type="entry name" value="Winged helix-like DNA-binding domain superfamily/Winged helix DNA-binding domain"/>
    <property type="match status" value="1"/>
</dbReference>
<dbReference type="InterPro" id="IPR050397">
    <property type="entry name" value="Env_Response_Regulators"/>
</dbReference>
<evidence type="ECO:0000256" key="1">
    <source>
        <dbReference type="ARBA" id="ARBA00023015"/>
    </source>
</evidence>
<reference evidence="7" key="1">
    <citation type="submission" date="2017-04" db="EMBL/GenBank/DDBJ databases">
        <authorList>
            <person name="Varghese N."/>
            <person name="Submissions S."/>
        </authorList>
    </citation>
    <scope>NUCLEOTIDE SEQUENCE [LARGE SCALE GENOMIC DNA]</scope>
    <source>
        <strain evidence="7">VKM Ac-2121</strain>
    </source>
</reference>
<dbReference type="InterPro" id="IPR018488">
    <property type="entry name" value="cNMP-bd_CS"/>
</dbReference>
<evidence type="ECO:0000256" key="2">
    <source>
        <dbReference type="ARBA" id="ARBA00023125"/>
    </source>
</evidence>
<dbReference type="InterPro" id="IPR000595">
    <property type="entry name" value="cNMP-bd_dom"/>
</dbReference>
<gene>
    <name evidence="6" type="ORF">SAMN06295885_2006</name>
</gene>
<dbReference type="InterPro" id="IPR036390">
    <property type="entry name" value="WH_DNA-bd_sf"/>
</dbReference>
<dbReference type="Pfam" id="PF13545">
    <property type="entry name" value="HTH_Crp_2"/>
    <property type="match status" value="1"/>
</dbReference>
<feature type="domain" description="Cyclic nucleotide-binding" evidence="4">
    <location>
        <begin position="4"/>
        <end position="125"/>
    </location>
</feature>
<organism evidence="6 7">
    <name type="scientific">Rathayibacter oskolensis</name>
    <dbReference type="NCBI Taxonomy" id="1891671"/>
    <lineage>
        <taxon>Bacteria</taxon>
        <taxon>Bacillati</taxon>
        <taxon>Actinomycetota</taxon>
        <taxon>Actinomycetes</taxon>
        <taxon>Micrococcales</taxon>
        <taxon>Microbacteriaceae</taxon>
        <taxon>Rathayibacter</taxon>
    </lineage>
</organism>
<dbReference type="PRINTS" id="PR00103">
    <property type="entry name" value="CAMPKINASE"/>
</dbReference>
<dbReference type="PROSITE" id="PS00888">
    <property type="entry name" value="CNMP_BINDING_1"/>
    <property type="match status" value="1"/>
</dbReference>
<dbReference type="PROSITE" id="PS50042">
    <property type="entry name" value="CNMP_BINDING_3"/>
    <property type="match status" value="1"/>
</dbReference>
<dbReference type="InterPro" id="IPR012318">
    <property type="entry name" value="HTH_CRP"/>
</dbReference>
<keyword evidence="1" id="KW-0805">Transcription regulation</keyword>
<dbReference type="PROSITE" id="PS51063">
    <property type="entry name" value="HTH_CRP_2"/>
    <property type="match status" value="1"/>
</dbReference>
<dbReference type="STRING" id="1891671.SAMN06295885_2006"/>
<dbReference type="SUPFAM" id="SSF46785">
    <property type="entry name" value="Winged helix' DNA-binding domain"/>
    <property type="match status" value="1"/>
</dbReference>
<evidence type="ECO:0000313" key="6">
    <source>
        <dbReference type="EMBL" id="SMH42521.1"/>
    </source>
</evidence>
<evidence type="ECO:0000259" key="5">
    <source>
        <dbReference type="PROSITE" id="PS51063"/>
    </source>
</evidence>
<accession>A0A1X7NYT7</accession>
<dbReference type="InterPro" id="IPR036388">
    <property type="entry name" value="WH-like_DNA-bd_sf"/>
</dbReference>
<dbReference type="SUPFAM" id="SSF51206">
    <property type="entry name" value="cAMP-binding domain-like"/>
    <property type="match status" value="1"/>
</dbReference>
<dbReference type="PROSITE" id="PS00889">
    <property type="entry name" value="CNMP_BINDING_2"/>
    <property type="match status" value="1"/>
</dbReference>
<dbReference type="SMART" id="SM00419">
    <property type="entry name" value="HTH_CRP"/>
    <property type="match status" value="1"/>
</dbReference>
<proteinExistence type="predicted"/>
<feature type="domain" description="HTH crp-type" evidence="5">
    <location>
        <begin position="139"/>
        <end position="210"/>
    </location>
</feature>